<feature type="region of interest" description="Disordered" evidence="1">
    <location>
        <begin position="481"/>
        <end position="507"/>
    </location>
</feature>
<evidence type="ECO:0000259" key="2">
    <source>
        <dbReference type="Pfam" id="PF14925"/>
    </source>
</evidence>
<dbReference type="STRING" id="299123.ENSLSDP00000023128"/>
<evidence type="ECO:0000313" key="4">
    <source>
        <dbReference type="Proteomes" id="UP000197619"/>
    </source>
</evidence>
<protein>
    <submittedName>
        <fullName evidence="3">Microtubule-associated protein 10</fullName>
    </submittedName>
</protein>
<feature type="compositionally biased region" description="Polar residues" evidence="1">
    <location>
        <begin position="481"/>
        <end position="501"/>
    </location>
</feature>
<dbReference type="GO" id="GO:0032467">
    <property type="term" value="P:positive regulation of cytokinesis"/>
    <property type="evidence" value="ECO:0007669"/>
    <property type="project" value="TreeGrafter"/>
</dbReference>
<feature type="compositionally biased region" description="Pro residues" evidence="1">
    <location>
        <begin position="164"/>
        <end position="175"/>
    </location>
</feature>
<name>A0A218VAT2_9PASE</name>
<evidence type="ECO:0000313" key="3">
    <source>
        <dbReference type="EMBL" id="OWK63164.1"/>
    </source>
</evidence>
<accession>A0A218VAT2</accession>
<evidence type="ECO:0000256" key="1">
    <source>
        <dbReference type="SAM" id="MobiDB-lite"/>
    </source>
</evidence>
<feature type="region of interest" description="Disordered" evidence="1">
    <location>
        <begin position="617"/>
        <end position="671"/>
    </location>
</feature>
<organism evidence="3 4">
    <name type="scientific">Lonchura striata</name>
    <name type="common">white-rumped munia</name>
    <dbReference type="NCBI Taxonomy" id="40157"/>
    <lineage>
        <taxon>Eukaryota</taxon>
        <taxon>Metazoa</taxon>
        <taxon>Chordata</taxon>
        <taxon>Craniata</taxon>
        <taxon>Vertebrata</taxon>
        <taxon>Euteleostomi</taxon>
        <taxon>Archelosauria</taxon>
        <taxon>Archosauria</taxon>
        <taxon>Dinosauria</taxon>
        <taxon>Saurischia</taxon>
        <taxon>Theropoda</taxon>
        <taxon>Coelurosauria</taxon>
        <taxon>Aves</taxon>
        <taxon>Neognathae</taxon>
        <taxon>Neoaves</taxon>
        <taxon>Telluraves</taxon>
        <taxon>Australaves</taxon>
        <taxon>Passeriformes</taxon>
        <taxon>Passeroidea</taxon>
        <taxon>Estrildidae</taxon>
        <taxon>Estrildinae</taxon>
        <taxon>Lonchura</taxon>
    </lineage>
</organism>
<proteinExistence type="predicted"/>
<dbReference type="EMBL" id="MUZQ01000016">
    <property type="protein sequence ID" value="OWK63164.1"/>
    <property type="molecule type" value="Genomic_DNA"/>
</dbReference>
<dbReference type="InterPro" id="IPR039302">
    <property type="entry name" value="MAP10"/>
</dbReference>
<reference evidence="3 4" key="1">
    <citation type="submission" date="2017-05" db="EMBL/GenBank/DDBJ databases">
        <title>Genome of assembly of the Bengalese finch, Lonchura striata domestica.</title>
        <authorList>
            <person name="Colquitt B.M."/>
            <person name="Brainard M.S."/>
        </authorList>
    </citation>
    <scope>NUCLEOTIDE SEQUENCE [LARGE SCALE GENOMIC DNA]</scope>
    <source>
        <strain evidence="3">White83orange57</strain>
    </source>
</reference>
<dbReference type="GO" id="GO:0030496">
    <property type="term" value="C:midbody"/>
    <property type="evidence" value="ECO:0007669"/>
    <property type="project" value="TreeGrafter"/>
</dbReference>
<dbReference type="GO" id="GO:0051256">
    <property type="term" value="P:mitotic spindle midzone assembly"/>
    <property type="evidence" value="ECO:0007669"/>
    <property type="project" value="TreeGrafter"/>
</dbReference>
<feature type="compositionally biased region" description="Basic and acidic residues" evidence="1">
    <location>
        <begin position="235"/>
        <end position="248"/>
    </location>
</feature>
<dbReference type="PANTHER" id="PTHR21831:SF2">
    <property type="entry name" value="MICROTUBULE-ASSOCIATED PROTEIN 10"/>
    <property type="match status" value="1"/>
</dbReference>
<feature type="region of interest" description="Disordered" evidence="1">
    <location>
        <begin position="700"/>
        <end position="722"/>
    </location>
</feature>
<gene>
    <name evidence="3" type="primary">MAP10</name>
    <name evidence="3" type="ORF">RLOC_00001270</name>
</gene>
<dbReference type="AlphaFoldDB" id="A0A218VAT2"/>
<dbReference type="Pfam" id="PF14925">
    <property type="entry name" value="HPHLAWLY"/>
    <property type="match status" value="1"/>
</dbReference>
<dbReference type="InterPro" id="IPR026679">
    <property type="entry name" value="MAP10_C-term"/>
</dbReference>
<dbReference type="GO" id="GO:0005813">
    <property type="term" value="C:centrosome"/>
    <property type="evidence" value="ECO:0007669"/>
    <property type="project" value="TreeGrafter"/>
</dbReference>
<comment type="caution">
    <text evidence="3">The sequence shown here is derived from an EMBL/GenBank/DDBJ whole genome shotgun (WGS) entry which is preliminary data.</text>
</comment>
<feature type="domain" description="Microtubule-associated protein 10 C-terminal" evidence="2">
    <location>
        <begin position="268"/>
        <end position="804"/>
    </location>
</feature>
<dbReference type="Proteomes" id="UP000197619">
    <property type="component" value="Unassembled WGS sequence"/>
</dbReference>
<keyword evidence="4" id="KW-1185">Reference proteome</keyword>
<dbReference type="Pfam" id="PF14924">
    <property type="entry name" value="MAP10_N"/>
    <property type="match status" value="1"/>
</dbReference>
<dbReference type="GO" id="GO:0097431">
    <property type="term" value="C:mitotic spindle pole"/>
    <property type="evidence" value="ECO:0007669"/>
    <property type="project" value="TreeGrafter"/>
</dbReference>
<dbReference type="GO" id="GO:0031122">
    <property type="term" value="P:cytoplasmic microtubule organization"/>
    <property type="evidence" value="ECO:0007669"/>
    <property type="project" value="TreeGrafter"/>
</dbReference>
<dbReference type="GO" id="GO:0008017">
    <property type="term" value="F:microtubule binding"/>
    <property type="evidence" value="ECO:0007669"/>
    <property type="project" value="InterPro"/>
</dbReference>
<feature type="compositionally biased region" description="Acidic residues" evidence="1">
    <location>
        <begin position="182"/>
        <end position="204"/>
    </location>
</feature>
<feature type="region of interest" description="Disordered" evidence="1">
    <location>
        <begin position="311"/>
        <end position="374"/>
    </location>
</feature>
<feature type="compositionally biased region" description="Basic and acidic residues" evidence="1">
    <location>
        <begin position="622"/>
        <end position="639"/>
    </location>
</feature>
<dbReference type="PANTHER" id="PTHR21831">
    <property type="entry name" value="MICROTUBULE-ASSOCIATED PROTEIN 10"/>
    <property type="match status" value="1"/>
</dbReference>
<feature type="region of interest" description="Disordered" evidence="1">
    <location>
        <begin position="159"/>
        <end position="265"/>
    </location>
</feature>
<feature type="compositionally biased region" description="Basic and acidic residues" evidence="1">
    <location>
        <begin position="707"/>
        <end position="718"/>
    </location>
</feature>
<dbReference type="GO" id="GO:0005881">
    <property type="term" value="C:cytoplasmic microtubule"/>
    <property type="evidence" value="ECO:0007669"/>
    <property type="project" value="TreeGrafter"/>
</dbReference>
<sequence>MERLFALEVLVEALRLAEPGPAELPGPAEHPAVALRLLDFPTLVLRPAAAAPPLRPGQPFPFGRGKRCLFRWCPDSLFAALRRRPLRALLLALPAGRAPGPPRLLGSSAVSLAAAAELLQRPGAPSSCGLRGRFVLRDTAGRSAGELVLRYRLASLEGGEVRPAAPPTATPPATAPEPRDREEEEKEEEEKEEEEKEEEEDSEQLEGNVFCPPLLYYSREPAEPQRPPATMGQWEHVEPQRPQKDKGHSPPRPSAGPSLLHPASPCQPQNALVQLPLLSALLAELSVLTRSAVPAAAAPPHLAWLCQAPGSGDTASLPPSRSAALGPAETPVGPGRSSEITSPPFKQGCQKASSPGSSGVGRRPKKAVPKAQSVCERSCKAKENRPPRKKLMYGLTNTLRLRLLQTNPDKLIIHERREQYRKNQMEMLKERSPLPKRKLIRNTEEQHVVSCKHCSTGGSSKRNNQLDKIVQTSLENSALSESVSVTGDSSPGLQKPSTASLSRKDSITTAPLPEDMLLKSAHEEKYVKALLTAAFPSNANVRGSYNDATHLIHHKTMEHDHVSVVSGHKLSPSRSVENNSEFIYSDDFVTSPENSVCSEDFTNAECTGIDSKVCDSSPEPLWLERPKQDRSDTEQESSKPRISKTSARAQSTSDLVSVPSASSPVQSLRRNCDFKTSMGTSAESTDSLNLAEMEASLLEEQEAQQMSKEENRGDRDIQEMSTLKSKQVASDMDLNTGKWQTSTGQKQSVTQVSSYLPSNMSDLELSVLEDSRSDKEDNFLEKLHGPNQYKDISELVINKLPGYTMFAFNGFRFDH</sequence>
<feature type="compositionally biased region" description="Low complexity" evidence="1">
    <location>
        <begin position="651"/>
        <end position="667"/>
    </location>
</feature>
<dbReference type="GO" id="GO:1990023">
    <property type="term" value="C:mitotic spindle midzone"/>
    <property type="evidence" value="ECO:0007669"/>
    <property type="project" value="TreeGrafter"/>
</dbReference>